<keyword evidence="4" id="KW-0309">Germination</keyword>
<keyword evidence="3" id="KW-0813">Transport</keyword>
<comment type="similarity">
    <text evidence="2">Belongs to the amino acid-polyamine-organocation (APC) superfamily. Spore germination protein (SGP) (TC 2.A.3.9) family.</text>
</comment>
<keyword evidence="5 8" id="KW-0812">Transmembrane</keyword>
<dbReference type="AlphaFoldDB" id="A0A430JDW3"/>
<evidence type="ECO:0000256" key="1">
    <source>
        <dbReference type="ARBA" id="ARBA00004141"/>
    </source>
</evidence>
<feature type="transmembrane region" description="Helical" evidence="8">
    <location>
        <begin position="333"/>
        <end position="356"/>
    </location>
</feature>
<feature type="transmembrane region" description="Helical" evidence="8">
    <location>
        <begin position="218"/>
        <end position="240"/>
    </location>
</feature>
<reference evidence="9 10" key="1">
    <citation type="submission" date="2018-12" db="EMBL/GenBank/DDBJ databases">
        <title>Bacillus ochoae sp. nov., Paenibacillus whitsoniae sp. nov., Paenibacillus spiritus sp. nov. Isolated from the Mars Exploration Rover during spacecraft assembly.</title>
        <authorList>
            <person name="Seuylemezian A."/>
            <person name="Vaishampayan P."/>
        </authorList>
    </citation>
    <scope>NUCLEOTIDE SEQUENCE [LARGE SCALE GENOMIC DNA]</scope>
    <source>
        <strain evidence="9 10">MER 54</strain>
    </source>
</reference>
<feature type="transmembrane region" description="Helical" evidence="8">
    <location>
        <begin position="81"/>
        <end position="102"/>
    </location>
</feature>
<dbReference type="NCBIfam" id="TIGR00912">
    <property type="entry name" value="2A0309"/>
    <property type="match status" value="1"/>
</dbReference>
<keyword evidence="10" id="KW-1185">Reference proteome</keyword>
<evidence type="ECO:0000256" key="6">
    <source>
        <dbReference type="ARBA" id="ARBA00022989"/>
    </source>
</evidence>
<evidence type="ECO:0000256" key="7">
    <source>
        <dbReference type="ARBA" id="ARBA00023136"/>
    </source>
</evidence>
<feature type="transmembrane region" description="Helical" evidence="8">
    <location>
        <begin position="268"/>
        <end position="290"/>
    </location>
</feature>
<keyword evidence="6 8" id="KW-1133">Transmembrane helix</keyword>
<comment type="subcellular location">
    <subcellularLocation>
        <location evidence="1">Membrane</location>
        <topology evidence="1">Multi-pass membrane protein</topology>
    </subcellularLocation>
</comment>
<name>A0A430JDW3_9BACL</name>
<feature type="transmembrane region" description="Helical" evidence="8">
    <location>
        <begin position="302"/>
        <end position="321"/>
    </location>
</feature>
<evidence type="ECO:0000313" key="10">
    <source>
        <dbReference type="Proteomes" id="UP000276128"/>
    </source>
</evidence>
<evidence type="ECO:0000256" key="3">
    <source>
        <dbReference type="ARBA" id="ARBA00022448"/>
    </source>
</evidence>
<evidence type="ECO:0000256" key="2">
    <source>
        <dbReference type="ARBA" id="ARBA00007998"/>
    </source>
</evidence>
<dbReference type="RefSeq" id="WP_126141549.1">
    <property type="nucleotide sequence ID" value="NZ_RXHU01000034.1"/>
</dbReference>
<protein>
    <submittedName>
        <fullName evidence="9">Spore gernimation protein</fullName>
    </submittedName>
</protein>
<dbReference type="InterPro" id="IPR004761">
    <property type="entry name" value="Spore_GerAB"/>
</dbReference>
<dbReference type="PANTHER" id="PTHR34975:SF2">
    <property type="entry name" value="SPORE GERMINATION PROTEIN A2"/>
    <property type="match status" value="1"/>
</dbReference>
<comment type="caution">
    <text evidence="9">The sequence shown here is derived from an EMBL/GenBank/DDBJ whole genome shotgun (WGS) entry which is preliminary data.</text>
</comment>
<organism evidence="9 10">
    <name type="scientific">Paenibacillus whitsoniae</name>
    <dbReference type="NCBI Taxonomy" id="2496558"/>
    <lineage>
        <taxon>Bacteria</taxon>
        <taxon>Bacillati</taxon>
        <taxon>Bacillota</taxon>
        <taxon>Bacilli</taxon>
        <taxon>Bacillales</taxon>
        <taxon>Paenibacillaceae</taxon>
        <taxon>Paenibacillus</taxon>
    </lineage>
</organism>
<gene>
    <name evidence="9" type="ORF">EJQ19_12420</name>
</gene>
<evidence type="ECO:0000256" key="4">
    <source>
        <dbReference type="ARBA" id="ARBA00022544"/>
    </source>
</evidence>
<dbReference type="OrthoDB" id="2078716at2"/>
<dbReference type="EMBL" id="RXHU01000034">
    <property type="protein sequence ID" value="RTE09185.1"/>
    <property type="molecule type" value="Genomic_DNA"/>
</dbReference>
<sequence length="365" mass="40645">MMEQGRIPPLQMSAIMFPTILATAVLSVPSVTMGYAGHDMWMTPLLASLVGLLAIYIAYRLNIRHPQLTPIESSVLILGKVPGRLLGLFFVFYLVQLNGIVLREYGEFILSAILPQTPLFVVMGSLMFLCAVNVISGLEVLGRTAVILMTLMAALLTIVLLLLIPEWRTDEWLPFAEKGVKPIFKGAVAPASWLSEYFFLSFVLPFVTKRERIWRVSLISLGVTTFTMMAVNISCLFLLGDVADRFVYPMMIAARYISYADFLQHLEAVIITIWITGILIKISFFLYLNALSVAQLLQLKDYRPLVFPLAFLTVAFSFWVISNQSELASQLGAIGNLYTLFALILLPGLLLLVAAIRKSRSPSPE</sequence>
<proteinExistence type="inferred from homology"/>
<dbReference type="GO" id="GO:0016020">
    <property type="term" value="C:membrane"/>
    <property type="evidence" value="ECO:0007669"/>
    <property type="project" value="UniProtKB-SubCell"/>
</dbReference>
<keyword evidence="7 8" id="KW-0472">Membrane</keyword>
<evidence type="ECO:0000256" key="5">
    <source>
        <dbReference type="ARBA" id="ARBA00022692"/>
    </source>
</evidence>
<feature type="transmembrane region" description="Helical" evidence="8">
    <location>
        <begin position="144"/>
        <end position="164"/>
    </location>
</feature>
<evidence type="ECO:0000313" key="9">
    <source>
        <dbReference type="EMBL" id="RTE09185.1"/>
    </source>
</evidence>
<feature type="transmembrane region" description="Helical" evidence="8">
    <location>
        <begin position="108"/>
        <end position="132"/>
    </location>
</feature>
<dbReference type="GO" id="GO:0009847">
    <property type="term" value="P:spore germination"/>
    <property type="evidence" value="ECO:0007669"/>
    <property type="project" value="InterPro"/>
</dbReference>
<feature type="transmembrane region" description="Helical" evidence="8">
    <location>
        <begin position="184"/>
        <end position="206"/>
    </location>
</feature>
<evidence type="ECO:0000256" key="8">
    <source>
        <dbReference type="SAM" id="Phobius"/>
    </source>
</evidence>
<feature type="transmembrane region" description="Helical" evidence="8">
    <location>
        <begin position="12"/>
        <end position="35"/>
    </location>
</feature>
<accession>A0A430JDW3</accession>
<dbReference type="Proteomes" id="UP000276128">
    <property type="component" value="Unassembled WGS sequence"/>
</dbReference>
<dbReference type="Pfam" id="PF03845">
    <property type="entry name" value="Spore_permease"/>
    <property type="match status" value="1"/>
</dbReference>
<dbReference type="PANTHER" id="PTHR34975">
    <property type="entry name" value="SPORE GERMINATION PROTEIN A2"/>
    <property type="match status" value="1"/>
</dbReference>
<feature type="transmembrane region" description="Helical" evidence="8">
    <location>
        <begin position="41"/>
        <end position="61"/>
    </location>
</feature>